<feature type="compositionally biased region" description="Polar residues" evidence="8">
    <location>
        <begin position="548"/>
        <end position="565"/>
    </location>
</feature>
<feature type="domain" description="SWIRM" evidence="10">
    <location>
        <begin position="163"/>
        <end position="260"/>
    </location>
</feature>
<dbReference type="PANTHER" id="PTHR12802">
    <property type="entry name" value="SWI/SNF COMPLEX-RELATED"/>
    <property type="match status" value="1"/>
</dbReference>
<organism evidence="12 13">
    <name type="scientific">Austropuccinia psidii MF-1</name>
    <dbReference type="NCBI Taxonomy" id="1389203"/>
    <lineage>
        <taxon>Eukaryota</taxon>
        <taxon>Fungi</taxon>
        <taxon>Dikarya</taxon>
        <taxon>Basidiomycota</taxon>
        <taxon>Pucciniomycotina</taxon>
        <taxon>Pucciniomycetes</taxon>
        <taxon>Pucciniales</taxon>
        <taxon>Sphaerophragmiaceae</taxon>
        <taxon>Austropuccinia</taxon>
    </lineage>
</organism>
<dbReference type="PROSITE" id="PS50090">
    <property type="entry name" value="MYB_LIKE"/>
    <property type="match status" value="1"/>
</dbReference>
<feature type="compositionally biased region" description="Polar residues" evidence="8">
    <location>
        <begin position="517"/>
        <end position="534"/>
    </location>
</feature>
<evidence type="ECO:0000313" key="13">
    <source>
        <dbReference type="Proteomes" id="UP000765509"/>
    </source>
</evidence>
<evidence type="ECO:0000259" key="9">
    <source>
        <dbReference type="PROSITE" id="PS50090"/>
    </source>
</evidence>
<reference evidence="12" key="1">
    <citation type="submission" date="2021-03" db="EMBL/GenBank/DDBJ databases">
        <title>Draft genome sequence of rust myrtle Austropuccinia psidii MF-1, a brazilian biotype.</title>
        <authorList>
            <person name="Quecine M.C."/>
            <person name="Pachon D.M.R."/>
            <person name="Bonatelli M.L."/>
            <person name="Correr F.H."/>
            <person name="Franceschini L.M."/>
            <person name="Leite T.F."/>
            <person name="Margarido G.R.A."/>
            <person name="Almeida C.A."/>
            <person name="Ferrarezi J.A."/>
            <person name="Labate C.A."/>
        </authorList>
    </citation>
    <scope>NUCLEOTIDE SEQUENCE</scope>
    <source>
        <strain evidence="12">MF-1</strain>
    </source>
</reference>
<evidence type="ECO:0000256" key="5">
    <source>
        <dbReference type="ARBA" id="ARBA00023125"/>
    </source>
</evidence>
<feature type="region of interest" description="Disordered" evidence="8">
    <location>
        <begin position="514"/>
        <end position="569"/>
    </location>
</feature>
<evidence type="ECO:0000256" key="7">
    <source>
        <dbReference type="ARBA" id="ARBA00023242"/>
    </source>
</evidence>
<feature type="compositionally biased region" description="Basic and acidic residues" evidence="8">
    <location>
        <begin position="57"/>
        <end position="68"/>
    </location>
</feature>
<dbReference type="InterPro" id="IPR001005">
    <property type="entry name" value="SANT/Myb"/>
</dbReference>
<name>A0A9Q3EJ43_9BASI</name>
<feature type="compositionally biased region" description="Basic and acidic residues" evidence="8">
    <location>
        <begin position="1"/>
        <end position="18"/>
    </location>
</feature>
<dbReference type="Pfam" id="PF00569">
    <property type="entry name" value="ZZ"/>
    <property type="match status" value="1"/>
</dbReference>
<dbReference type="Proteomes" id="UP000765509">
    <property type="component" value="Unassembled WGS sequence"/>
</dbReference>
<dbReference type="GO" id="GO:0003677">
    <property type="term" value="F:DNA binding"/>
    <property type="evidence" value="ECO:0007669"/>
    <property type="project" value="UniProtKB-KW"/>
</dbReference>
<dbReference type="GO" id="GO:0045893">
    <property type="term" value="P:positive regulation of DNA-templated transcription"/>
    <property type="evidence" value="ECO:0007669"/>
    <property type="project" value="TreeGrafter"/>
</dbReference>
<dbReference type="InterPro" id="IPR036388">
    <property type="entry name" value="WH-like_DNA-bd_sf"/>
</dbReference>
<keyword evidence="4" id="KW-0805">Transcription regulation</keyword>
<dbReference type="GO" id="GO:0006338">
    <property type="term" value="P:chromatin remodeling"/>
    <property type="evidence" value="ECO:0007669"/>
    <property type="project" value="UniProtKB-ARBA"/>
</dbReference>
<evidence type="ECO:0000259" key="10">
    <source>
        <dbReference type="PROSITE" id="PS50934"/>
    </source>
</evidence>
<evidence type="ECO:0000259" key="11">
    <source>
        <dbReference type="PROSITE" id="PS51293"/>
    </source>
</evidence>
<feature type="region of interest" description="Disordered" evidence="8">
    <location>
        <begin position="292"/>
        <end position="318"/>
    </location>
</feature>
<keyword evidence="3" id="KW-0862">Zinc</keyword>
<evidence type="ECO:0000256" key="4">
    <source>
        <dbReference type="ARBA" id="ARBA00023015"/>
    </source>
</evidence>
<keyword evidence="6" id="KW-0804">Transcription</keyword>
<dbReference type="InterPro" id="IPR007526">
    <property type="entry name" value="SWIRM"/>
</dbReference>
<dbReference type="InterPro" id="IPR043145">
    <property type="entry name" value="Znf_ZZ_sf"/>
</dbReference>
<dbReference type="InterPro" id="IPR000433">
    <property type="entry name" value="Znf_ZZ"/>
</dbReference>
<dbReference type="GO" id="GO:0008270">
    <property type="term" value="F:zinc ion binding"/>
    <property type="evidence" value="ECO:0007669"/>
    <property type="project" value="UniProtKB-KW"/>
</dbReference>
<dbReference type="Pfam" id="PF00249">
    <property type="entry name" value="Myb_DNA-binding"/>
    <property type="match status" value="1"/>
</dbReference>
<feature type="compositionally biased region" description="Polar residues" evidence="8">
    <location>
        <begin position="19"/>
        <end position="30"/>
    </location>
</feature>
<comment type="caution">
    <text evidence="12">The sequence shown here is derived from an EMBL/GenBank/DDBJ whole genome shotgun (WGS) entry which is preliminary data.</text>
</comment>
<dbReference type="FunFam" id="1.10.10.60:FF:000014">
    <property type="entry name" value="SWI/SNF complex subunit SMARCC2 isoform C"/>
    <property type="match status" value="1"/>
</dbReference>
<dbReference type="AlphaFoldDB" id="A0A9Q3EJ43"/>
<evidence type="ECO:0000256" key="3">
    <source>
        <dbReference type="ARBA" id="ARBA00022833"/>
    </source>
</evidence>
<dbReference type="InterPro" id="IPR032451">
    <property type="entry name" value="SMARCC_C"/>
</dbReference>
<dbReference type="InterPro" id="IPR009057">
    <property type="entry name" value="Homeodomain-like_sf"/>
</dbReference>
<keyword evidence="7" id="KW-0539">Nucleus</keyword>
<feature type="compositionally biased region" description="Polar residues" evidence="8">
    <location>
        <begin position="85"/>
        <end position="127"/>
    </location>
</feature>
<proteinExistence type="predicted"/>
<protein>
    <submittedName>
        <fullName evidence="12">Uncharacterized protein</fullName>
    </submittedName>
</protein>
<evidence type="ECO:0000256" key="2">
    <source>
        <dbReference type="ARBA" id="ARBA00022771"/>
    </source>
</evidence>
<keyword evidence="5" id="KW-0238">DNA-binding</keyword>
<dbReference type="InterPro" id="IPR017884">
    <property type="entry name" value="SANT_dom"/>
</dbReference>
<feature type="region of interest" description="Disordered" evidence="8">
    <location>
        <begin position="1"/>
        <end position="151"/>
    </location>
</feature>
<feature type="domain" description="Myb-like" evidence="9">
    <location>
        <begin position="386"/>
        <end position="437"/>
    </location>
</feature>
<accession>A0A9Q3EJ43</accession>
<keyword evidence="13" id="KW-1185">Reference proteome</keyword>
<dbReference type="SMART" id="SM00291">
    <property type="entry name" value="ZnF_ZZ"/>
    <property type="match status" value="1"/>
</dbReference>
<dbReference type="GO" id="GO:0042393">
    <property type="term" value="F:histone binding"/>
    <property type="evidence" value="ECO:0007669"/>
    <property type="project" value="TreeGrafter"/>
</dbReference>
<evidence type="ECO:0000256" key="1">
    <source>
        <dbReference type="ARBA" id="ARBA00022723"/>
    </source>
</evidence>
<evidence type="ECO:0000313" key="12">
    <source>
        <dbReference type="EMBL" id="MBW0518402.1"/>
    </source>
</evidence>
<evidence type="ECO:0000256" key="6">
    <source>
        <dbReference type="ARBA" id="ARBA00023163"/>
    </source>
</evidence>
<dbReference type="PANTHER" id="PTHR12802:SF41">
    <property type="entry name" value="BRAHMA ASSOCIATED PROTEIN 155 KDA"/>
    <property type="match status" value="1"/>
</dbReference>
<evidence type="ECO:0000256" key="8">
    <source>
        <dbReference type="SAM" id="MobiDB-lite"/>
    </source>
</evidence>
<dbReference type="Gene3D" id="3.30.60.90">
    <property type="match status" value="1"/>
</dbReference>
<keyword evidence="2" id="KW-0863">Zinc-finger</keyword>
<dbReference type="SUPFAM" id="SSF57850">
    <property type="entry name" value="RING/U-box"/>
    <property type="match status" value="1"/>
</dbReference>
<dbReference type="OrthoDB" id="118550at2759"/>
<dbReference type="SUPFAM" id="SSF46689">
    <property type="entry name" value="Homeodomain-like"/>
    <property type="match status" value="2"/>
</dbReference>
<feature type="compositionally biased region" description="Polar residues" evidence="8">
    <location>
        <begin position="42"/>
        <end position="56"/>
    </location>
</feature>
<dbReference type="FunFam" id="1.10.10.10:FF:000020">
    <property type="entry name" value="SWI/SNF complex subunit SMARCC2 isoform c"/>
    <property type="match status" value="1"/>
</dbReference>
<dbReference type="Pfam" id="PF04433">
    <property type="entry name" value="SWIRM"/>
    <property type="match status" value="1"/>
</dbReference>
<sequence>MSDMNLEKTHLQVEDDNRSINQDPSSLNLNNRKRVSIEPDPNLSSNDNNTISSAENASEKRQKIDPRPHSQFSISVDPPNPDLIHQSNELADSNLLNPSPQPETPASSNQRFNSHQNLPQSQNSIDQDQAAKDLNKKPQPTVDQRKRHEDQSRQYLLAQTQPIIIPSYAAWFDLSTIHAIEKKSLPEFFNGRNRSKVPSIYKDYRDFIVNSYRLNPSEYLTVTACRRNLAGDVCAIMRVHAFLEQWGIINYQVDADTRPAAVGPPFTGHFRVLLDTPRNLIPLHPGTISRKTPASLSSASVIPPQSLPTHSSGPSNIDLRKNIYPTPSDKTGQITTRCDVCGTDCSRLSYHHTRLRNYDICSNCFQEGRFGNQMNSAEFVKLERSNKSPIDSNWTDQELLLLLEGLEMYSDDWEKIADHVGGTKTKEECILQFLQMPIEDEFLRDPTINPNSGINTLFGLGKIPLSGAENPVLSVLSFLIGLVDPTVVAEMTGKSMDKIKSDLKSKVSALQEDGLRQGTSSQNLNETVDSSNSDVKIDAGALKPNPVIDSSSNSMDIDQVPSEQQSSKKSASDIAAAALAAASAKSLILGSADEIELGKLLESITDQTIKKLELKLKQFQQFESLIEIERRNLEQWRETLTIERQVLVKEVVEIKKLKGNENDNNPKIELNEVDRKSMIGQPVQVIPIKMTNEQCAADELNEPEFGTMNIG</sequence>
<keyword evidence="1" id="KW-0479">Metal-binding</keyword>
<dbReference type="EMBL" id="AVOT02026615">
    <property type="protein sequence ID" value="MBW0518402.1"/>
    <property type="molecule type" value="Genomic_DNA"/>
</dbReference>
<feature type="domain" description="SANT" evidence="11">
    <location>
        <begin position="389"/>
        <end position="441"/>
    </location>
</feature>
<dbReference type="PROSITE" id="PS50934">
    <property type="entry name" value="SWIRM"/>
    <property type="match status" value="1"/>
</dbReference>
<dbReference type="Gene3D" id="1.10.10.60">
    <property type="entry name" value="Homeodomain-like"/>
    <property type="match status" value="1"/>
</dbReference>
<dbReference type="Gene3D" id="1.10.10.10">
    <property type="entry name" value="Winged helix-like DNA-binding domain superfamily/Winged helix DNA-binding domain"/>
    <property type="match status" value="1"/>
</dbReference>
<dbReference type="PROSITE" id="PS51293">
    <property type="entry name" value="SANT"/>
    <property type="match status" value="1"/>
</dbReference>
<dbReference type="Pfam" id="PF16495">
    <property type="entry name" value="SWIRM-assoc_1"/>
    <property type="match status" value="1"/>
</dbReference>
<dbReference type="SMART" id="SM00717">
    <property type="entry name" value="SANT"/>
    <property type="match status" value="1"/>
</dbReference>
<dbReference type="GO" id="GO:0016514">
    <property type="term" value="C:SWI/SNF complex"/>
    <property type="evidence" value="ECO:0007669"/>
    <property type="project" value="TreeGrafter"/>
</dbReference>
<gene>
    <name evidence="12" type="ORF">O181_058117</name>
</gene>